<organism evidence="2 3">
    <name type="scientific">Ectocarpus siliculosus</name>
    <name type="common">Brown alga</name>
    <name type="synonym">Conferva siliculosa</name>
    <dbReference type="NCBI Taxonomy" id="2880"/>
    <lineage>
        <taxon>Eukaryota</taxon>
        <taxon>Sar</taxon>
        <taxon>Stramenopiles</taxon>
        <taxon>Ochrophyta</taxon>
        <taxon>PX clade</taxon>
        <taxon>Phaeophyceae</taxon>
        <taxon>Ectocarpales</taxon>
        <taxon>Ectocarpaceae</taxon>
        <taxon>Ectocarpus</taxon>
    </lineage>
</organism>
<evidence type="ECO:0000256" key="1">
    <source>
        <dbReference type="SAM" id="MobiDB-lite"/>
    </source>
</evidence>
<accession>D7FPI6</accession>
<keyword evidence="3" id="KW-1185">Reference proteome</keyword>
<dbReference type="AlphaFoldDB" id="D7FPI6"/>
<evidence type="ECO:0000313" key="2">
    <source>
        <dbReference type="EMBL" id="CBJ30443.1"/>
    </source>
</evidence>
<dbReference type="Proteomes" id="UP000002630">
    <property type="component" value="Unassembled WGS sequence"/>
</dbReference>
<dbReference type="OrthoDB" id="10331228at2759"/>
<reference evidence="2 3" key="1">
    <citation type="journal article" date="2010" name="Nature">
        <title>The Ectocarpus genome and the independent evolution of multicellularity in brown algae.</title>
        <authorList>
            <person name="Cock J.M."/>
            <person name="Sterck L."/>
            <person name="Rouze P."/>
            <person name="Scornet D."/>
            <person name="Allen A.E."/>
            <person name="Amoutzias G."/>
            <person name="Anthouard V."/>
            <person name="Artiguenave F."/>
            <person name="Aury J.M."/>
            <person name="Badger J.H."/>
            <person name="Beszteri B."/>
            <person name="Billiau K."/>
            <person name="Bonnet E."/>
            <person name="Bothwell J.H."/>
            <person name="Bowler C."/>
            <person name="Boyen C."/>
            <person name="Brownlee C."/>
            <person name="Carrano C.J."/>
            <person name="Charrier B."/>
            <person name="Cho G.Y."/>
            <person name="Coelho S.M."/>
            <person name="Collen J."/>
            <person name="Corre E."/>
            <person name="Da Silva C."/>
            <person name="Delage L."/>
            <person name="Delaroque N."/>
            <person name="Dittami S.M."/>
            <person name="Doulbeau S."/>
            <person name="Elias M."/>
            <person name="Farnham G."/>
            <person name="Gachon C.M."/>
            <person name="Gschloessl B."/>
            <person name="Heesch S."/>
            <person name="Jabbari K."/>
            <person name="Jubin C."/>
            <person name="Kawai H."/>
            <person name="Kimura K."/>
            <person name="Kloareg B."/>
            <person name="Kupper F.C."/>
            <person name="Lang D."/>
            <person name="Le Bail A."/>
            <person name="Leblanc C."/>
            <person name="Lerouge P."/>
            <person name="Lohr M."/>
            <person name="Lopez P.J."/>
            <person name="Martens C."/>
            <person name="Maumus F."/>
            <person name="Michel G."/>
            <person name="Miranda-Saavedra D."/>
            <person name="Morales J."/>
            <person name="Moreau H."/>
            <person name="Motomura T."/>
            <person name="Nagasato C."/>
            <person name="Napoli C.A."/>
            <person name="Nelson D.R."/>
            <person name="Nyvall-Collen P."/>
            <person name="Peters A.F."/>
            <person name="Pommier C."/>
            <person name="Potin P."/>
            <person name="Poulain J."/>
            <person name="Quesneville H."/>
            <person name="Read B."/>
            <person name="Rensing S.A."/>
            <person name="Ritter A."/>
            <person name="Rousvoal S."/>
            <person name="Samanta M."/>
            <person name="Samson G."/>
            <person name="Schroeder D.C."/>
            <person name="Segurens B."/>
            <person name="Strittmatter M."/>
            <person name="Tonon T."/>
            <person name="Tregear J.W."/>
            <person name="Valentin K."/>
            <person name="von Dassow P."/>
            <person name="Yamagishi T."/>
            <person name="Van de Peer Y."/>
            <person name="Wincker P."/>
        </authorList>
    </citation>
    <scope>NUCLEOTIDE SEQUENCE [LARGE SCALE GENOMIC DNA]</scope>
    <source>
        <strain evidence="3">Ec32 / CCAP1310/4</strain>
    </source>
</reference>
<dbReference type="EMBL" id="FN649760">
    <property type="protein sequence ID" value="CBJ30443.1"/>
    <property type="molecule type" value="Genomic_DNA"/>
</dbReference>
<proteinExistence type="predicted"/>
<feature type="region of interest" description="Disordered" evidence="1">
    <location>
        <begin position="180"/>
        <end position="227"/>
    </location>
</feature>
<sequence>MNAKKRDGVQSLPLEFNSYAETVISMLRDRRSSGLTDAKLLKHLQNVCIVYACLTVKRNAGIVSTQAKHAAAAKGYKDIAVLGFFKWLKENLEADQYFSQPWLTFEVMGRTSMSGDAVLFTHGKKLWKRFDNIMRALKKFYNPVWDSFVEGQPGDQLPSGSQDEDAIEYLLNGVYHTISNTGNEENPIELEERRGGEGGDSEDESGEPSPGRARTAGVGSRRPRREQ</sequence>
<protein>
    <submittedName>
        <fullName evidence="2">Uncharacterized protein</fullName>
    </submittedName>
</protein>
<name>D7FPI6_ECTSI</name>
<dbReference type="InParanoid" id="D7FPI6"/>
<evidence type="ECO:0000313" key="3">
    <source>
        <dbReference type="Proteomes" id="UP000002630"/>
    </source>
</evidence>
<gene>
    <name evidence="2" type="ORF">Esi_0193_0009</name>
</gene>